<dbReference type="Pfam" id="PF00071">
    <property type="entry name" value="Ras"/>
    <property type="match status" value="1"/>
</dbReference>
<dbReference type="InterPro" id="IPR027417">
    <property type="entry name" value="P-loop_NTPase"/>
</dbReference>
<keyword evidence="2" id="KW-0342">GTP-binding</keyword>
<dbReference type="Proteomes" id="UP000037510">
    <property type="component" value="Unassembled WGS sequence"/>
</dbReference>
<protein>
    <submittedName>
        <fullName evidence="3">GTP-binding protein yptV3</fullName>
    </submittedName>
</protein>
<proteinExistence type="predicted"/>
<name>A0A0L7LS57_OPEBR</name>
<dbReference type="GO" id="GO:0005525">
    <property type="term" value="F:GTP binding"/>
    <property type="evidence" value="ECO:0007669"/>
    <property type="project" value="UniProtKB-KW"/>
</dbReference>
<dbReference type="Gene3D" id="3.40.50.300">
    <property type="entry name" value="P-loop containing nucleotide triphosphate hydrolases"/>
    <property type="match status" value="1"/>
</dbReference>
<dbReference type="EMBL" id="JTDY01000257">
    <property type="protein sequence ID" value="KOB78036.1"/>
    <property type="molecule type" value="Genomic_DNA"/>
</dbReference>
<dbReference type="PROSITE" id="PS51419">
    <property type="entry name" value="RAB"/>
    <property type="match status" value="1"/>
</dbReference>
<dbReference type="SUPFAM" id="SSF52540">
    <property type="entry name" value="P-loop containing nucleoside triphosphate hydrolases"/>
    <property type="match status" value="1"/>
</dbReference>
<sequence>MDYVAKLKILVIGESAFTKGDYKPQFPATIGVDYNNKEVEVNGLKVRLGIWDTAGQERYRTLTSSFYR</sequence>
<evidence type="ECO:0000313" key="4">
    <source>
        <dbReference type="Proteomes" id="UP000037510"/>
    </source>
</evidence>
<dbReference type="InterPro" id="IPR001806">
    <property type="entry name" value="Small_GTPase"/>
</dbReference>
<reference evidence="3 4" key="1">
    <citation type="journal article" date="2015" name="Genome Biol. Evol.">
        <title>The genome of winter moth (Operophtera brumata) provides a genomic perspective on sexual dimorphism and phenology.</title>
        <authorList>
            <person name="Derks M.F."/>
            <person name="Smit S."/>
            <person name="Salis L."/>
            <person name="Schijlen E."/>
            <person name="Bossers A."/>
            <person name="Mateman C."/>
            <person name="Pijl A.S."/>
            <person name="de Ridder D."/>
            <person name="Groenen M.A."/>
            <person name="Visser M.E."/>
            <person name="Megens H.J."/>
        </authorList>
    </citation>
    <scope>NUCLEOTIDE SEQUENCE [LARGE SCALE GENOMIC DNA]</scope>
    <source>
        <strain evidence="3">WM2013NL</strain>
        <tissue evidence="3">Head and thorax</tissue>
    </source>
</reference>
<keyword evidence="1" id="KW-0547">Nucleotide-binding</keyword>
<dbReference type="AlphaFoldDB" id="A0A0L7LS57"/>
<evidence type="ECO:0000256" key="2">
    <source>
        <dbReference type="ARBA" id="ARBA00023134"/>
    </source>
</evidence>
<gene>
    <name evidence="3" type="ORF">OBRU01_03050</name>
</gene>
<keyword evidence="4" id="KW-1185">Reference proteome</keyword>
<comment type="caution">
    <text evidence="3">The sequence shown here is derived from an EMBL/GenBank/DDBJ whole genome shotgun (WGS) entry which is preliminary data.</text>
</comment>
<accession>A0A0L7LS57</accession>
<dbReference type="STRING" id="104452.A0A0L7LS57"/>
<dbReference type="SMART" id="SM00175">
    <property type="entry name" value="RAB"/>
    <property type="match status" value="1"/>
</dbReference>
<dbReference type="PANTHER" id="PTHR47977">
    <property type="entry name" value="RAS-RELATED PROTEIN RAB"/>
    <property type="match status" value="1"/>
</dbReference>
<dbReference type="PRINTS" id="PR00449">
    <property type="entry name" value="RASTRNSFRMNG"/>
</dbReference>
<organism evidence="3 4">
    <name type="scientific">Operophtera brumata</name>
    <name type="common">Winter moth</name>
    <name type="synonym">Phalaena brumata</name>
    <dbReference type="NCBI Taxonomy" id="104452"/>
    <lineage>
        <taxon>Eukaryota</taxon>
        <taxon>Metazoa</taxon>
        <taxon>Ecdysozoa</taxon>
        <taxon>Arthropoda</taxon>
        <taxon>Hexapoda</taxon>
        <taxon>Insecta</taxon>
        <taxon>Pterygota</taxon>
        <taxon>Neoptera</taxon>
        <taxon>Endopterygota</taxon>
        <taxon>Lepidoptera</taxon>
        <taxon>Glossata</taxon>
        <taxon>Ditrysia</taxon>
        <taxon>Geometroidea</taxon>
        <taxon>Geometridae</taxon>
        <taxon>Larentiinae</taxon>
        <taxon>Operophtera</taxon>
    </lineage>
</organism>
<dbReference type="InterPro" id="IPR050227">
    <property type="entry name" value="Rab"/>
</dbReference>
<evidence type="ECO:0000313" key="3">
    <source>
        <dbReference type="EMBL" id="KOB78036.1"/>
    </source>
</evidence>
<evidence type="ECO:0000256" key="1">
    <source>
        <dbReference type="ARBA" id="ARBA00022741"/>
    </source>
</evidence>
<dbReference type="GO" id="GO:0003924">
    <property type="term" value="F:GTPase activity"/>
    <property type="evidence" value="ECO:0007669"/>
    <property type="project" value="InterPro"/>
</dbReference>